<accession>A0AAD4KGE5</accession>
<evidence type="ECO:0000313" key="1">
    <source>
        <dbReference type="EMBL" id="KAH8690560.1"/>
    </source>
</evidence>
<sequence>MDTPRHEAGQHPRNNTYYGVSGIQISIEGIRTDDTEGTVSGIWNAILGCQFSPTENYIIRPEEKNQSGFADLHTIQYKPQPNSTHRECHFLITQCKRRSGKTQQSIWSTARDELAKYFRSSKSRSHGHQMYGIVAVGRKVQFVEFDRKSDSLKDIQIPIGTGRGAIQHVERGSKFWVDRECQKVQRFLDYIKARP</sequence>
<dbReference type="AlphaFoldDB" id="A0AAD4KGE5"/>
<protein>
    <submittedName>
        <fullName evidence="1">Uncharacterized protein</fullName>
    </submittedName>
</protein>
<keyword evidence="2" id="KW-1185">Reference proteome</keyword>
<organism evidence="1 2">
    <name type="scientific">Talaromyces proteolyticus</name>
    <dbReference type="NCBI Taxonomy" id="1131652"/>
    <lineage>
        <taxon>Eukaryota</taxon>
        <taxon>Fungi</taxon>
        <taxon>Dikarya</taxon>
        <taxon>Ascomycota</taxon>
        <taxon>Pezizomycotina</taxon>
        <taxon>Eurotiomycetes</taxon>
        <taxon>Eurotiomycetidae</taxon>
        <taxon>Eurotiales</taxon>
        <taxon>Trichocomaceae</taxon>
        <taxon>Talaromyces</taxon>
        <taxon>Talaromyces sect. Bacilispori</taxon>
    </lineage>
</organism>
<evidence type="ECO:0000313" key="2">
    <source>
        <dbReference type="Proteomes" id="UP001201262"/>
    </source>
</evidence>
<gene>
    <name evidence="1" type="ORF">BGW36DRAFT_411393</name>
</gene>
<dbReference type="EMBL" id="JAJTJA010000013">
    <property type="protein sequence ID" value="KAH8690560.1"/>
    <property type="molecule type" value="Genomic_DNA"/>
</dbReference>
<comment type="caution">
    <text evidence="1">The sequence shown here is derived from an EMBL/GenBank/DDBJ whole genome shotgun (WGS) entry which is preliminary data.</text>
</comment>
<dbReference type="RefSeq" id="XP_046066756.1">
    <property type="nucleotide sequence ID" value="XM_046219170.1"/>
</dbReference>
<dbReference type="Proteomes" id="UP001201262">
    <property type="component" value="Unassembled WGS sequence"/>
</dbReference>
<dbReference type="GeneID" id="70249457"/>
<proteinExistence type="predicted"/>
<reference evidence="1" key="1">
    <citation type="submission" date="2021-12" db="EMBL/GenBank/DDBJ databases">
        <title>Convergent genome expansion in fungi linked to evolution of root-endophyte symbiosis.</title>
        <authorList>
            <consortium name="DOE Joint Genome Institute"/>
            <person name="Ke Y.-H."/>
            <person name="Bonito G."/>
            <person name="Liao H.-L."/>
            <person name="Looney B."/>
            <person name="Rojas-Flechas A."/>
            <person name="Nash J."/>
            <person name="Hameed K."/>
            <person name="Schadt C."/>
            <person name="Martin F."/>
            <person name="Crous P.W."/>
            <person name="Miettinen O."/>
            <person name="Magnuson J.K."/>
            <person name="Labbe J."/>
            <person name="Jacobson D."/>
            <person name="Doktycz M.J."/>
            <person name="Veneault-Fourrey C."/>
            <person name="Kuo A."/>
            <person name="Mondo S."/>
            <person name="Calhoun S."/>
            <person name="Riley R."/>
            <person name="Ohm R."/>
            <person name="LaButti K."/>
            <person name="Andreopoulos B."/>
            <person name="Pangilinan J."/>
            <person name="Nolan M."/>
            <person name="Tritt A."/>
            <person name="Clum A."/>
            <person name="Lipzen A."/>
            <person name="Daum C."/>
            <person name="Barry K."/>
            <person name="Grigoriev I.V."/>
            <person name="Vilgalys R."/>
        </authorList>
    </citation>
    <scope>NUCLEOTIDE SEQUENCE</scope>
    <source>
        <strain evidence="1">PMI_201</strain>
    </source>
</reference>
<name>A0AAD4KGE5_9EURO</name>